<dbReference type="InterPro" id="IPR016032">
    <property type="entry name" value="Sig_transdc_resp-reg_C-effctor"/>
</dbReference>
<keyword evidence="2" id="KW-0238">DNA-binding</keyword>
<proteinExistence type="predicted"/>
<dbReference type="PANTHER" id="PTHR44688">
    <property type="entry name" value="DNA-BINDING TRANSCRIPTIONAL ACTIVATOR DEVR_DOSR"/>
    <property type="match status" value="1"/>
</dbReference>
<dbReference type="PROSITE" id="PS50043">
    <property type="entry name" value="HTH_LUXR_2"/>
    <property type="match status" value="1"/>
</dbReference>
<dbReference type="SUPFAM" id="SSF46894">
    <property type="entry name" value="C-terminal effector domain of the bipartite response regulators"/>
    <property type="match status" value="1"/>
</dbReference>
<dbReference type="PRINTS" id="PR00038">
    <property type="entry name" value="HTHLUXR"/>
</dbReference>
<evidence type="ECO:0000259" key="4">
    <source>
        <dbReference type="PROSITE" id="PS50043"/>
    </source>
</evidence>
<comment type="caution">
    <text evidence="5">The sequence shown here is derived from an EMBL/GenBank/DDBJ whole genome shotgun (WGS) entry which is preliminary data.</text>
</comment>
<dbReference type="Pfam" id="PF00196">
    <property type="entry name" value="GerE"/>
    <property type="match status" value="1"/>
</dbReference>
<keyword evidence="3" id="KW-0804">Transcription</keyword>
<dbReference type="RefSeq" id="WP_211335981.1">
    <property type="nucleotide sequence ID" value="NZ_QQBC01000015.1"/>
</dbReference>
<dbReference type="InterPro" id="IPR036388">
    <property type="entry name" value="WH-like_DNA-bd_sf"/>
</dbReference>
<name>A0A370HPJ7_9NOCA</name>
<dbReference type="Gene3D" id="1.10.10.10">
    <property type="entry name" value="Winged helix-like DNA-binding domain superfamily/Winged helix DNA-binding domain"/>
    <property type="match status" value="1"/>
</dbReference>
<keyword evidence="1" id="KW-0805">Transcription regulation</keyword>
<dbReference type="InterPro" id="IPR000792">
    <property type="entry name" value="Tscrpt_reg_LuxR_C"/>
</dbReference>
<dbReference type="GO" id="GO:0003677">
    <property type="term" value="F:DNA binding"/>
    <property type="evidence" value="ECO:0007669"/>
    <property type="project" value="UniProtKB-KW"/>
</dbReference>
<evidence type="ECO:0000256" key="2">
    <source>
        <dbReference type="ARBA" id="ARBA00023125"/>
    </source>
</evidence>
<dbReference type="STRING" id="1210086.GCA_001613105_05980"/>
<dbReference type="CDD" id="cd06170">
    <property type="entry name" value="LuxR_C_like"/>
    <property type="match status" value="1"/>
</dbReference>
<gene>
    <name evidence="5" type="ORF">DFR76_1155</name>
</gene>
<accession>A0A370HPJ7</accession>
<dbReference type="GO" id="GO:0006355">
    <property type="term" value="P:regulation of DNA-templated transcription"/>
    <property type="evidence" value="ECO:0007669"/>
    <property type="project" value="InterPro"/>
</dbReference>
<evidence type="ECO:0000313" key="6">
    <source>
        <dbReference type="Proteomes" id="UP000254869"/>
    </source>
</evidence>
<dbReference type="AlphaFoldDB" id="A0A370HPJ7"/>
<dbReference type="EMBL" id="QQBC01000015">
    <property type="protein sequence ID" value="RDI60377.1"/>
    <property type="molecule type" value="Genomic_DNA"/>
</dbReference>
<protein>
    <submittedName>
        <fullName evidence="5">Regulatory LuxR family protein</fullName>
    </submittedName>
</protein>
<dbReference type="Proteomes" id="UP000254869">
    <property type="component" value="Unassembled WGS sequence"/>
</dbReference>
<feature type="domain" description="HTH luxR-type" evidence="4">
    <location>
        <begin position="438"/>
        <end position="503"/>
    </location>
</feature>
<evidence type="ECO:0000256" key="1">
    <source>
        <dbReference type="ARBA" id="ARBA00023015"/>
    </source>
</evidence>
<dbReference type="SMART" id="SM00421">
    <property type="entry name" value="HTH_LUXR"/>
    <property type="match status" value="1"/>
</dbReference>
<evidence type="ECO:0000256" key="3">
    <source>
        <dbReference type="ARBA" id="ARBA00023163"/>
    </source>
</evidence>
<evidence type="ECO:0000313" key="5">
    <source>
        <dbReference type="EMBL" id="RDI60377.1"/>
    </source>
</evidence>
<dbReference type="PANTHER" id="PTHR44688:SF16">
    <property type="entry name" value="DNA-BINDING TRANSCRIPTIONAL ACTIVATOR DEVR_DOSR"/>
    <property type="match status" value="1"/>
</dbReference>
<keyword evidence="6" id="KW-1185">Reference proteome</keyword>
<sequence length="506" mass="54436">MVAAYLGADITGDLTEAHRLIENAEQGPGGSPAGALAAAALMTNRGGDIDTIHRLLVGAIKGVRDPSDPRDRTLIEALYVLQAACAFGSRPGLAEEYFTALEHLDPEPPEFLVLLGSSFVEPARRAASTLTQLEAAIAGIREQTDHAYVVRIGIASIYTDRVVGCRAALEHVLTHGRAGGAITSAIEAFVVLGYDCLMTGEWDLAQRMTTEGLELAARDGYTILSGLLHFQQAYIAAARGEYNTAKALSDNIVRWAAPNRIGLLTHYAAHTRALAELGRGDYEAAYHHALTVCHPGTVPTHAPHALWVILELVEAAVRAGRSDDAARHVAEILDANVAAISPRLALVTASAQAMVAPPERYRDLFDMALAVPDADRWPFQQARIQLAYAERLRRAKATTEARRHLATALDTFDRLQAAPWATRARTELRATGQPANPPPASVGALTPQQREIALLAASGLTNKQIGERLYLSPRTVGTHLYQVFPKLGVTSRAALRDALNPRTTPE</sequence>
<organism evidence="5 6">
    <name type="scientific">Nocardia pseudobrasiliensis</name>
    <dbReference type="NCBI Taxonomy" id="45979"/>
    <lineage>
        <taxon>Bacteria</taxon>
        <taxon>Bacillati</taxon>
        <taxon>Actinomycetota</taxon>
        <taxon>Actinomycetes</taxon>
        <taxon>Mycobacteriales</taxon>
        <taxon>Nocardiaceae</taxon>
        <taxon>Nocardia</taxon>
    </lineage>
</organism>
<reference evidence="5 6" key="1">
    <citation type="submission" date="2018-07" db="EMBL/GenBank/DDBJ databases">
        <title>Genomic Encyclopedia of Type Strains, Phase IV (KMG-IV): sequencing the most valuable type-strain genomes for metagenomic binning, comparative biology and taxonomic classification.</title>
        <authorList>
            <person name="Goeker M."/>
        </authorList>
    </citation>
    <scope>NUCLEOTIDE SEQUENCE [LARGE SCALE GENOMIC DNA]</scope>
    <source>
        <strain evidence="5 6">DSM 44290</strain>
    </source>
</reference>